<gene>
    <name evidence="3" type="ORF">C7212DRAFT_295109</name>
</gene>
<comment type="caution">
    <text evidence="3">The sequence shown here is derived from an EMBL/GenBank/DDBJ whole genome shotgun (WGS) entry which is preliminary data.</text>
</comment>
<evidence type="ECO:0000256" key="2">
    <source>
        <dbReference type="SAM" id="SignalP"/>
    </source>
</evidence>
<feature type="region of interest" description="Disordered" evidence="1">
    <location>
        <begin position="135"/>
        <end position="163"/>
    </location>
</feature>
<evidence type="ECO:0000313" key="3">
    <source>
        <dbReference type="EMBL" id="PWW76535.1"/>
    </source>
</evidence>
<evidence type="ECO:0000256" key="1">
    <source>
        <dbReference type="SAM" id="MobiDB-lite"/>
    </source>
</evidence>
<name>A0A317SQ20_9PEZI</name>
<organism evidence="3 4">
    <name type="scientific">Tuber magnatum</name>
    <name type="common">white Piedmont truffle</name>
    <dbReference type="NCBI Taxonomy" id="42249"/>
    <lineage>
        <taxon>Eukaryota</taxon>
        <taxon>Fungi</taxon>
        <taxon>Dikarya</taxon>
        <taxon>Ascomycota</taxon>
        <taxon>Pezizomycotina</taxon>
        <taxon>Pezizomycetes</taxon>
        <taxon>Pezizales</taxon>
        <taxon>Tuberaceae</taxon>
        <taxon>Tuber</taxon>
    </lineage>
</organism>
<dbReference type="EMBL" id="PYWC01000032">
    <property type="protein sequence ID" value="PWW76535.1"/>
    <property type="molecule type" value="Genomic_DNA"/>
</dbReference>
<dbReference type="OrthoDB" id="5426488at2759"/>
<sequence>MVSFNALAAAFAAFAAVSEAAYHGHMAKRHLHMRGSYGNITDVYPVSVGTGSSAPVPNTTTPAVINTPEQDYTTTIAETITKCLTVTYTLGSGKEVVTTITKACCTPIPYETTAKTVAHVKATLTVAPIIESTPSVSPVPTPSTVAPVSSVVPSSSESTRTSTTTLYATVPPSGTLTVTAGPSAPTCPSVETVYLPTYITIYNTVTAAPPLPPTHNPVTVPYQNTTSRTTTRTSTTTISFFKTVTLSAPPAPTGL</sequence>
<evidence type="ECO:0000313" key="4">
    <source>
        <dbReference type="Proteomes" id="UP000246991"/>
    </source>
</evidence>
<protein>
    <submittedName>
        <fullName evidence="3">Uncharacterized protein</fullName>
    </submittedName>
</protein>
<feature type="signal peptide" evidence="2">
    <location>
        <begin position="1"/>
        <end position="20"/>
    </location>
</feature>
<keyword evidence="4" id="KW-1185">Reference proteome</keyword>
<reference evidence="3 4" key="1">
    <citation type="submission" date="2018-03" db="EMBL/GenBank/DDBJ databases">
        <title>Genomes of Pezizomycetes fungi and the evolution of truffles.</title>
        <authorList>
            <person name="Murat C."/>
            <person name="Payen T."/>
            <person name="Noel B."/>
            <person name="Kuo A."/>
            <person name="Martin F.M."/>
        </authorList>
    </citation>
    <scope>NUCLEOTIDE SEQUENCE [LARGE SCALE GENOMIC DNA]</scope>
    <source>
        <strain evidence="3">091103-1</strain>
    </source>
</reference>
<proteinExistence type="predicted"/>
<feature type="chain" id="PRO_5016431440" evidence="2">
    <location>
        <begin position="21"/>
        <end position="255"/>
    </location>
</feature>
<accession>A0A317SQ20</accession>
<keyword evidence="2" id="KW-0732">Signal</keyword>
<dbReference type="AlphaFoldDB" id="A0A317SQ20"/>
<dbReference type="Proteomes" id="UP000246991">
    <property type="component" value="Unassembled WGS sequence"/>
</dbReference>